<dbReference type="InterPro" id="IPR001375">
    <property type="entry name" value="Peptidase_S9_cat"/>
</dbReference>
<dbReference type="Pfam" id="PF00930">
    <property type="entry name" value="DPPIV_N"/>
    <property type="match status" value="1"/>
</dbReference>
<sequence length="706" mass="75801">MMTEPASFPRRHARTQRFTLGAPRAFSVAPDGSRVAFLRSASGTDRAHQLWVLDVADGTERPAADPGALLGGAVEQLPPEERARRERSREGGAGIVGYATDTAVELAAFALSGRLFTAELRAGTARELPVPGPVIDPRPAPDGRHIAYVTRGALRVVGAEGEGDRALAEGESESVSYGLAEFIAAEEMGRSRGFWWSPESDRLLVARVDDAPVRRWWISDPAHPDREPQPVAYPAAGTDNADVRLFVLSLDGTRTEVAWDRSRYPYLARVHWSAAGAPLILVQARDQRSQLFLAVDPDNGATRMVHADEDPHWLELFAGVPCWSPSGQLVRIADEGGARVLTVGERPLTGPQLHVRAVLDVSDDDVLVAASAGEAAADPEVGEVHVYRVNELGMERVSQEPGVHSAVRAGGVTVLVSSALARPGAQAQVLHEGKRAATVASHAEHPGLSPRVTLTQGGARRIPCAVLMPTDYDGDTSLPVLMDPYGGPHGQRVVAAHNPHLTSQWFADQGFAVIVADGRGTPGRSPAWEKSVKDDLAAVVLQDQVDALHALAGDFPLDLNRVAIRGWSFGGYLAALATLRRPDVFHAAVVGAPVTDLRLYDTHYQERYLGHPGRQPDVYRRNSLIDDAGLVDAADPARPMMIIHGLADDNVVVAHSLRLSSALLAAGRPHEVLPLSGVTHMTPQEAVAENLLLLQLDFLRRALKLG</sequence>
<dbReference type="Pfam" id="PF00326">
    <property type="entry name" value="Peptidase_S9"/>
    <property type="match status" value="1"/>
</dbReference>
<dbReference type="PANTHER" id="PTHR11731:SF193">
    <property type="entry name" value="DIPEPTIDYL PEPTIDASE 9"/>
    <property type="match status" value="1"/>
</dbReference>
<dbReference type="PROSITE" id="PS00708">
    <property type="entry name" value="PRO_ENDOPEP_SER"/>
    <property type="match status" value="1"/>
</dbReference>
<evidence type="ECO:0000256" key="2">
    <source>
        <dbReference type="ARBA" id="ARBA00022801"/>
    </source>
</evidence>
<organism evidence="5 6">
    <name type="scientific">Streptomyces yaanensis</name>
    <dbReference type="NCBI Taxonomy" id="1142239"/>
    <lineage>
        <taxon>Bacteria</taxon>
        <taxon>Bacillati</taxon>
        <taxon>Actinomycetota</taxon>
        <taxon>Actinomycetes</taxon>
        <taxon>Kitasatosporales</taxon>
        <taxon>Streptomycetaceae</taxon>
        <taxon>Streptomyces</taxon>
    </lineage>
</organism>
<dbReference type="Gene3D" id="2.140.10.30">
    <property type="entry name" value="Dipeptidylpeptidase IV, N-terminal domain"/>
    <property type="match status" value="1"/>
</dbReference>
<protein>
    <submittedName>
        <fullName evidence="5">Prolyl oligopeptidase family serine peptidase</fullName>
    </submittedName>
</protein>
<evidence type="ECO:0000259" key="4">
    <source>
        <dbReference type="Pfam" id="PF00930"/>
    </source>
</evidence>
<dbReference type="InterPro" id="IPR029058">
    <property type="entry name" value="AB_hydrolase_fold"/>
</dbReference>
<dbReference type="Proteomes" id="UP001595701">
    <property type="component" value="Unassembled WGS sequence"/>
</dbReference>
<keyword evidence="2" id="KW-0378">Hydrolase</keyword>
<dbReference type="SUPFAM" id="SSF53474">
    <property type="entry name" value="alpha/beta-Hydrolases"/>
    <property type="match status" value="1"/>
</dbReference>
<dbReference type="InterPro" id="IPR002469">
    <property type="entry name" value="Peptidase_S9B_N"/>
</dbReference>
<keyword evidence="1" id="KW-0645">Protease</keyword>
<dbReference type="RefSeq" id="WP_310766035.1">
    <property type="nucleotide sequence ID" value="NZ_JBHRWR010000016.1"/>
</dbReference>
<evidence type="ECO:0000259" key="3">
    <source>
        <dbReference type="Pfam" id="PF00326"/>
    </source>
</evidence>
<dbReference type="InterPro" id="IPR002471">
    <property type="entry name" value="Pept_S9_AS"/>
</dbReference>
<dbReference type="InterPro" id="IPR002470">
    <property type="entry name" value="Peptidase_S9A"/>
</dbReference>
<dbReference type="Gene3D" id="3.40.50.1820">
    <property type="entry name" value="alpha/beta hydrolase"/>
    <property type="match status" value="1"/>
</dbReference>
<comment type="caution">
    <text evidence="5">The sequence shown here is derived from an EMBL/GenBank/DDBJ whole genome shotgun (WGS) entry which is preliminary data.</text>
</comment>
<dbReference type="PANTHER" id="PTHR11731">
    <property type="entry name" value="PROTEASE FAMILY S9B,C DIPEPTIDYL-PEPTIDASE IV-RELATED"/>
    <property type="match status" value="1"/>
</dbReference>
<evidence type="ECO:0000313" key="5">
    <source>
        <dbReference type="EMBL" id="MFC3575809.1"/>
    </source>
</evidence>
<reference evidence="6" key="1">
    <citation type="journal article" date="2019" name="Int. J. Syst. Evol. Microbiol.">
        <title>The Global Catalogue of Microorganisms (GCM) 10K type strain sequencing project: providing services to taxonomists for standard genome sequencing and annotation.</title>
        <authorList>
            <consortium name="The Broad Institute Genomics Platform"/>
            <consortium name="The Broad Institute Genome Sequencing Center for Infectious Disease"/>
            <person name="Wu L."/>
            <person name="Ma J."/>
        </authorList>
    </citation>
    <scope>NUCLEOTIDE SEQUENCE [LARGE SCALE GENOMIC DNA]</scope>
    <source>
        <strain evidence="6">CGMCC 4.7035</strain>
    </source>
</reference>
<accession>A0ABV7SIU6</accession>
<dbReference type="SUPFAM" id="SSF82171">
    <property type="entry name" value="DPP6 N-terminal domain-like"/>
    <property type="match status" value="1"/>
</dbReference>
<dbReference type="InterPro" id="IPR050278">
    <property type="entry name" value="Serine_Prot_S9B/DPPIV"/>
</dbReference>
<feature type="domain" description="Peptidase S9 prolyl oligopeptidase catalytic" evidence="3">
    <location>
        <begin position="502"/>
        <end position="704"/>
    </location>
</feature>
<feature type="domain" description="Dipeptidylpeptidase IV N-terminal" evidence="4">
    <location>
        <begin position="112"/>
        <end position="405"/>
    </location>
</feature>
<gene>
    <name evidence="5" type="ORF">ACFOZ0_21510</name>
</gene>
<evidence type="ECO:0000256" key="1">
    <source>
        <dbReference type="ARBA" id="ARBA00022670"/>
    </source>
</evidence>
<dbReference type="EMBL" id="JBHRWR010000016">
    <property type="protein sequence ID" value="MFC3575809.1"/>
    <property type="molecule type" value="Genomic_DNA"/>
</dbReference>
<evidence type="ECO:0000313" key="6">
    <source>
        <dbReference type="Proteomes" id="UP001595701"/>
    </source>
</evidence>
<name>A0ABV7SIU6_9ACTN</name>
<keyword evidence="6" id="KW-1185">Reference proteome</keyword>
<dbReference type="PRINTS" id="PR00862">
    <property type="entry name" value="PROLIGOPTASE"/>
</dbReference>
<proteinExistence type="predicted"/>